<gene>
    <name evidence="1" type="ORF">Anapl_06189</name>
</gene>
<protein>
    <submittedName>
        <fullName evidence="1">Uncharacterized protein</fullName>
    </submittedName>
</protein>
<sequence length="445" mass="50451">MPRTTATVLTKQYFVQVYSEVKYIFVIADISTLAPDLINGMVVFQINRDKSDHRPVTEGGRPSIQQLPTLWGEWECKSSTDCGNKDPCKNYQVYISSFMMSYLKQVNIRVDLIYLILLIPTNFMVSFRQGRFQWLCCQVFHYCSYTNNPKEAAQEELLKQPDPLQDQRTETLTLFAAPGKAIAGAQCKFNGDWVLEIGTISFLRFYGGQVSIINLVPRKCITALPAAQNGTGRKSSPGQLCWGGLLTQSHQESLCDPRVHKAKKQLLTNGRAKSSIGCSQLFPKYSFPASYTPPVAVLTNEVPSQNMKCSREPLICPHVQWQSCWSCLYYCQFKSAPIAHCAVYLQNAKEWKQCSSLVRAHSVFTRQNTFTASVIDCLCNNHTPPASFFRKKTSDWSRWEQIKTDCTEQPQPTGELGILSKYKNPARLVSELEIELFHRSFEVPV</sequence>
<reference evidence="2" key="1">
    <citation type="journal article" date="2013" name="Nat. Genet.">
        <title>The duck genome and transcriptome provide insight into an avian influenza virus reservoir species.</title>
        <authorList>
            <person name="Huang Y."/>
            <person name="Li Y."/>
            <person name="Burt D.W."/>
            <person name="Chen H."/>
            <person name="Zhang Y."/>
            <person name="Qian W."/>
            <person name="Kim H."/>
            <person name="Gan S."/>
            <person name="Zhao Y."/>
            <person name="Li J."/>
            <person name="Yi K."/>
            <person name="Feng H."/>
            <person name="Zhu P."/>
            <person name="Li B."/>
            <person name="Liu Q."/>
            <person name="Fairley S."/>
            <person name="Magor K.E."/>
            <person name="Du Z."/>
            <person name="Hu X."/>
            <person name="Goodman L."/>
            <person name="Tafer H."/>
            <person name="Vignal A."/>
            <person name="Lee T."/>
            <person name="Kim K.W."/>
            <person name="Sheng Z."/>
            <person name="An Y."/>
            <person name="Searle S."/>
            <person name="Herrero J."/>
            <person name="Groenen M.A."/>
            <person name="Crooijmans R.P."/>
            <person name="Faraut T."/>
            <person name="Cai Q."/>
            <person name="Webster R.G."/>
            <person name="Aldridge J.R."/>
            <person name="Warren W.C."/>
            <person name="Bartschat S."/>
            <person name="Kehr S."/>
            <person name="Marz M."/>
            <person name="Stadler P.F."/>
            <person name="Smith J."/>
            <person name="Kraus R.H."/>
            <person name="Zhao Y."/>
            <person name="Ren L."/>
            <person name="Fei J."/>
            <person name="Morisson M."/>
            <person name="Kaiser P."/>
            <person name="Griffin D.K."/>
            <person name="Rao M."/>
            <person name="Pitel F."/>
            <person name="Wang J."/>
            <person name="Li N."/>
        </authorList>
    </citation>
    <scope>NUCLEOTIDE SEQUENCE [LARGE SCALE GENOMIC DNA]</scope>
</reference>
<evidence type="ECO:0000313" key="1">
    <source>
        <dbReference type="EMBL" id="EOB09002.1"/>
    </source>
</evidence>
<organism evidence="1 2">
    <name type="scientific">Anas platyrhynchos</name>
    <name type="common">Mallard</name>
    <name type="synonym">Anas boschas</name>
    <dbReference type="NCBI Taxonomy" id="8839"/>
    <lineage>
        <taxon>Eukaryota</taxon>
        <taxon>Metazoa</taxon>
        <taxon>Chordata</taxon>
        <taxon>Craniata</taxon>
        <taxon>Vertebrata</taxon>
        <taxon>Euteleostomi</taxon>
        <taxon>Archelosauria</taxon>
        <taxon>Archosauria</taxon>
        <taxon>Dinosauria</taxon>
        <taxon>Saurischia</taxon>
        <taxon>Theropoda</taxon>
        <taxon>Coelurosauria</taxon>
        <taxon>Aves</taxon>
        <taxon>Neognathae</taxon>
        <taxon>Galloanserae</taxon>
        <taxon>Anseriformes</taxon>
        <taxon>Anatidae</taxon>
        <taxon>Anatinae</taxon>
        <taxon>Anas</taxon>
    </lineage>
</organism>
<name>R0KFW3_ANAPL</name>
<keyword evidence="2" id="KW-1185">Reference proteome</keyword>
<dbReference type="Proteomes" id="UP000296049">
    <property type="component" value="Unassembled WGS sequence"/>
</dbReference>
<proteinExistence type="predicted"/>
<dbReference type="EMBL" id="KB742402">
    <property type="protein sequence ID" value="EOB09002.1"/>
    <property type="molecule type" value="Genomic_DNA"/>
</dbReference>
<dbReference type="AlphaFoldDB" id="R0KFW3"/>
<accession>R0KFW3</accession>
<evidence type="ECO:0000313" key="2">
    <source>
        <dbReference type="Proteomes" id="UP000296049"/>
    </source>
</evidence>